<accession>A0A0C7R7Q5</accession>
<dbReference type="Gene3D" id="1.10.246.150">
    <property type="match status" value="1"/>
</dbReference>
<dbReference type="RefSeq" id="WP_055342153.1">
    <property type="nucleotide sequence ID" value="NZ_CEKZ01000003.1"/>
</dbReference>
<organism evidence="1 2">
    <name type="scientific">Paraclostridium sordellii</name>
    <name type="common">Clostridium sordellii</name>
    <dbReference type="NCBI Taxonomy" id="1505"/>
    <lineage>
        <taxon>Bacteria</taxon>
        <taxon>Bacillati</taxon>
        <taxon>Bacillota</taxon>
        <taxon>Clostridia</taxon>
        <taxon>Peptostreptococcales</taxon>
        <taxon>Peptostreptococcaceae</taxon>
        <taxon>Paraclostridium</taxon>
    </lineage>
</organism>
<name>A0A0C7R7Q5_PARSO</name>
<dbReference type="InterPro" id="IPR053746">
    <property type="entry name" value="Viral_HT_Connector_Assembly"/>
</dbReference>
<dbReference type="Proteomes" id="UP000049127">
    <property type="component" value="Unassembled WGS sequence"/>
</dbReference>
<dbReference type="AlphaFoldDB" id="A0A0C7R7Q5"/>
<proteinExistence type="predicted"/>
<dbReference type="OrthoDB" id="1701341at2"/>
<dbReference type="Pfam" id="PF05135">
    <property type="entry name" value="Phage_connect_1"/>
    <property type="match status" value="1"/>
</dbReference>
<reference evidence="1 2" key="1">
    <citation type="submission" date="2015-01" db="EMBL/GenBank/DDBJ databases">
        <authorList>
            <person name="Aslett A.Martin."/>
            <person name="De Silva Nishadi"/>
        </authorList>
    </citation>
    <scope>NUCLEOTIDE SEQUENCE [LARGE SCALE GENOMIC DNA]</scope>
    <source>
        <strain evidence="1 2">R28058</strain>
    </source>
</reference>
<dbReference type="InterPro" id="IPR021146">
    <property type="entry name" value="Phage_gp6-like_head-tail"/>
</dbReference>
<protein>
    <submittedName>
        <fullName evidence="1">Phage gp6-like head-tail connector protein</fullName>
    </submittedName>
</protein>
<evidence type="ECO:0000313" key="2">
    <source>
        <dbReference type="Proteomes" id="UP000049127"/>
    </source>
</evidence>
<sequence>MENILSEVKLSLGLSSSDKDELLLSLIGRWAQRVLNHINEKQLPAELEYIVTELTIARYNQLGSEGLNSENSDGVNISYNTNLLSLYTKDLDKWIKDNKTQSNSRVRMRLI</sequence>
<dbReference type="EMBL" id="CEKZ01000003">
    <property type="protein sequence ID" value="CEQ04089.1"/>
    <property type="molecule type" value="Genomic_DNA"/>
</dbReference>
<gene>
    <name evidence="1" type="ORF">R28058_18221</name>
</gene>
<evidence type="ECO:0000313" key="1">
    <source>
        <dbReference type="EMBL" id="CEQ04089.1"/>
    </source>
</evidence>